<name>A0A2S3HMI3_9POAL</name>
<dbReference type="Gramene" id="PAN26231">
    <property type="protein sequence ID" value="PAN26231"/>
    <property type="gene ID" value="PAHAL_4G356600"/>
</dbReference>
<dbReference type="EMBL" id="CM008049">
    <property type="protein sequence ID" value="PAN26231.1"/>
    <property type="molecule type" value="Genomic_DNA"/>
</dbReference>
<evidence type="ECO:0000256" key="1">
    <source>
        <dbReference type="SAM" id="MobiDB-lite"/>
    </source>
</evidence>
<proteinExistence type="predicted"/>
<organism evidence="2">
    <name type="scientific">Panicum hallii</name>
    <dbReference type="NCBI Taxonomy" id="206008"/>
    <lineage>
        <taxon>Eukaryota</taxon>
        <taxon>Viridiplantae</taxon>
        <taxon>Streptophyta</taxon>
        <taxon>Embryophyta</taxon>
        <taxon>Tracheophyta</taxon>
        <taxon>Spermatophyta</taxon>
        <taxon>Magnoliopsida</taxon>
        <taxon>Liliopsida</taxon>
        <taxon>Poales</taxon>
        <taxon>Poaceae</taxon>
        <taxon>PACMAD clade</taxon>
        <taxon>Panicoideae</taxon>
        <taxon>Panicodae</taxon>
        <taxon>Paniceae</taxon>
        <taxon>Panicinae</taxon>
        <taxon>Panicum</taxon>
        <taxon>Panicum sect. Panicum</taxon>
    </lineage>
</organism>
<feature type="region of interest" description="Disordered" evidence="1">
    <location>
        <begin position="1"/>
        <end position="121"/>
    </location>
</feature>
<gene>
    <name evidence="2" type="ORF">PAHAL_4G356600</name>
</gene>
<evidence type="ECO:0000313" key="2">
    <source>
        <dbReference type="EMBL" id="PAN26231.1"/>
    </source>
</evidence>
<feature type="compositionally biased region" description="Low complexity" evidence="1">
    <location>
        <begin position="16"/>
        <end position="28"/>
    </location>
</feature>
<dbReference type="Proteomes" id="UP000243499">
    <property type="component" value="Chromosome 4"/>
</dbReference>
<reference evidence="2" key="1">
    <citation type="submission" date="2018-04" db="EMBL/GenBank/DDBJ databases">
        <title>WGS assembly of Panicum hallii.</title>
        <authorList>
            <person name="Lovell J."/>
            <person name="Jenkins J."/>
            <person name="Lowry D."/>
            <person name="Mamidi S."/>
            <person name="Sreedasyam A."/>
            <person name="Weng X."/>
            <person name="Barry K."/>
            <person name="Bonette J."/>
            <person name="Campitelli B."/>
            <person name="Daum C."/>
            <person name="Gordon S."/>
            <person name="Gould B."/>
            <person name="Lipzen A."/>
            <person name="Macqueen A."/>
            <person name="Palacio-Mejia J."/>
            <person name="Plott C."/>
            <person name="Shakirov E."/>
            <person name="Shu S."/>
            <person name="Yoshinaga Y."/>
            <person name="Zane M."/>
            <person name="Rokhsar D."/>
            <person name="Grimwood J."/>
            <person name="Schmutz J."/>
            <person name="Juenger T."/>
        </authorList>
    </citation>
    <scope>NUCLEOTIDE SEQUENCE [LARGE SCALE GENOMIC DNA]</scope>
    <source>
        <strain evidence="2">FIL2</strain>
    </source>
</reference>
<protein>
    <submittedName>
        <fullName evidence="2">Uncharacterized protein</fullName>
    </submittedName>
</protein>
<dbReference type="AlphaFoldDB" id="A0A2S3HMI3"/>
<accession>A0A2S3HMI3</accession>
<sequence length="121" mass="12573">MRSRSSRHTPLPRPGRPLAGRAAVRGPAQGRPRRAHASLPVPSPGRADVRRPGSRPPASAPRTVDLTATAPEGAARRGLSRCSCSCARLAVPPLTGARPGRKPPSGSAAPSQHRSRSHPPS</sequence>